<evidence type="ECO:0000313" key="3">
    <source>
        <dbReference type="EMBL" id="SBW11905.1"/>
    </source>
</evidence>
<name>A0A212KK04_9PROT</name>
<organism evidence="3">
    <name type="scientific">uncultured Alphaproteobacteria bacterium</name>
    <dbReference type="NCBI Taxonomy" id="91750"/>
    <lineage>
        <taxon>Bacteria</taxon>
        <taxon>Pseudomonadati</taxon>
        <taxon>Pseudomonadota</taxon>
        <taxon>Alphaproteobacteria</taxon>
        <taxon>environmental samples</taxon>
    </lineage>
</organism>
<evidence type="ECO:0000256" key="2">
    <source>
        <dbReference type="HAMAP-Rule" id="MF_00634"/>
    </source>
</evidence>
<proteinExistence type="inferred from homology"/>
<dbReference type="EMBL" id="FLUO01000002">
    <property type="protein sequence ID" value="SBW11905.1"/>
    <property type="molecule type" value="Genomic_DNA"/>
</dbReference>
<dbReference type="InterPro" id="IPR003746">
    <property type="entry name" value="DUF167"/>
</dbReference>
<dbReference type="SUPFAM" id="SSF69786">
    <property type="entry name" value="YggU-like"/>
    <property type="match status" value="1"/>
</dbReference>
<dbReference type="PANTHER" id="PTHR13420">
    <property type="entry name" value="UPF0235 PROTEIN C15ORF40"/>
    <property type="match status" value="1"/>
</dbReference>
<accession>A0A212KK04</accession>
<evidence type="ECO:0000256" key="1">
    <source>
        <dbReference type="ARBA" id="ARBA00010364"/>
    </source>
</evidence>
<reference evidence="3" key="1">
    <citation type="submission" date="2016-04" db="EMBL/GenBank/DDBJ databases">
        <authorList>
            <person name="Evans L.H."/>
            <person name="Alamgir A."/>
            <person name="Owens N."/>
            <person name="Weber N.D."/>
            <person name="Virtaneva K."/>
            <person name="Barbian K."/>
            <person name="Babar A."/>
            <person name="Rosenke K."/>
        </authorList>
    </citation>
    <scope>NUCLEOTIDE SEQUENCE</scope>
    <source>
        <strain evidence="3">86</strain>
    </source>
</reference>
<dbReference type="AlphaFoldDB" id="A0A212KK04"/>
<comment type="similarity">
    <text evidence="1 2">Belongs to the UPF0235 family.</text>
</comment>
<dbReference type="HAMAP" id="MF_00634">
    <property type="entry name" value="UPF0235"/>
    <property type="match status" value="1"/>
</dbReference>
<dbReference type="PANTHER" id="PTHR13420:SF7">
    <property type="entry name" value="UPF0235 PROTEIN C15ORF40"/>
    <property type="match status" value="1"/>
</dbReference>
<sequence>MPGAAAEAVAGGVRVAVRLTPKGRRDAIEGLAATADGGSEIRATVTAVPEDGKANRALIKLLAKAWGVPKSAIAIVAGAADRHKILSLAGDPERILPRIAASLAETRGHP</sequence>
<dbReference type="InterPro" id="IPR036591">
    <property type="entry name" value="YggU-like_sf"/>
</dbReference>
<dbReference type="NCBIfam" id="TIGR00251">
    <property type="entry name" value="DUF167 family protein"/>
    <property type="match status" value="1"/>
</dbReference>
<dbReference type="Pfam" id="PF02594">
    <property type="entry name" value="DUF167"/>
    <property type="match status" value="1"/>
</dbReference>
<dbReference type="Gene3D" id="3.30.1200.10">
    <property type="entry name" value="YggU-like"/>
    <property type="match status" value="1"/>
</dbReference>
<dbReference type="SMART" id="SM01152">
    <property type="entry name" value="DUF167"/>
    <property type="match status" value="1"/>
</dbReference>
<gene>
    <name evidence="3" type="ORF">KL86APRO_20345</name>
</gene>
<dbReference type="GO" id="GO:0005737">
    <property type="term" value="C:cytoplasm"/>
    <property type="evidence" value="ECO:0007669"/>
    <property type="project" value="TreeGrafter"/>
</dbReference>
<protein>
    <recommendedName>
        <fullName evidence="2">UPF0235 protein KL86APRO_20345</fullName>
    </recommendedName>
</protein>